<dbReference type="GO" id="GO:0016042">
    <property type="term" value="P:lipid catabolic process"/>
    <property type="evidence" value="ECO:0007669"/>
    <property type="project" value="UniProtKB-KW"/>
</dbReference>
<dbReference type="GO" id="GO:0046486">
    <property type="term" value="P:glycerolipid metabolic process"/>
    <property type="evidence" value="ECO:0007669"/>
    <property type="project" value="UniProtKB-ARBA"/>
</dbReference>
<comment type="caution">
    <text evidence="7">Lacks conserved residue(s) required for the propagation of feature annotation.</text>
</comment>
<evidence type="ECO:0000256" key="4">
    <source>
        <dbReference type="ARBA" id="ARBA00022833"/>
    </source>
</evidence>
<organism evidence="9 10">
    <name type="scientific">Lasiosphaeria hispida</name>
    <dbReference type="NCBI Taxonomy" id="260671"/>
    <lineage>
        <taxon>Eukaryota</taxon>
        <taxon>Fungi</taxon>
        <taxon>Dikarya</taxon>
        <taxon>Ascomycota</taxon>
        <taxon>Pezizomycotina</taxon>
        <taxon>Sordariomycetes</taxon>
        <taxon>Sordariomycetidae</taxon>
        <taxon>Sordariales</taxon>
        <taxon>Lasiosphaeriaceae</taxon>
        <taxon>Lasiosphaeria</taxon>
    </lineage>
</organism>
<keyword evidence="6" id="KW-0443">Lipid metabolism</keyword>
<keyword evidence="9" id="KW-0808">Transferase</keyword>
<feature type="domain" description="PNPLA" evidence="8">
    <location>
        <begin position="204"/>
        <end position="405"/>
    </location>
</feature>
<feature type="short sequence motif" description="DGA/G" evidence="7">
    <location>
        <begin position="392"/>
        <end position="394"/>
    </location>
</feature>
<keyword evidence="2" id="KW-0863">Zinc-finger</keyword>
<dbReference type="PROSITE" id="PS00518">
    <property type="entry name" value="ZF_RING_1"/>
    <property type="match status" value="1"/>
</dbReference>
<evidence type="ECO:0000259" key="8">
    <source>
        <dbReference type="PROSITE" id="PS51635"/>
    </source>
</evidence>
<sequence length="661" mass="71891">MQTACRKAVGEFLDSDQPCGFVDEKSGSSCVNTKIGHAKGHQGASGIFLTDGSFVDGGFDAPRFLTSIESSIKSIIESIAGMGHAAATARLIQQHRELLQEVPRSSETEKLEKPSALAKPAVAPHVDKSSTLDCSCSLCIFGRPEYELPCGHPICEFCLADFSEKGKAELEHVAVHQQCMYGPRLFEAPYKAPVRPQFSGIRMLSLDGGGVRGIIQLVTLRRIENLIGLDLPIGQFFDLIVGTGTGGMIALGLAKEGDNAAQCTKAFEQILKDSFYRSFIYRGWSYAWSFFRYISPRYSSTAMENALRNAFKPRKLFGLGDTSRPCSSSVPRVAVTTTVGGNSWLAANYNRGDNKRYLSSAISTHEAARATSATPLYLDPFISPADKSTCYDGGLAGANTSALALTESKEIWGPDAKLDLLLSLGPGIGATPAPVPDWFPTTSEHLVSSVTDMLESLNGEAAWDRFATTANSAVRQRVRRLNPVFEDWETEPAFDEVNSMKQLAQDAGEVHFNFPTMDAAPPAFATPYEDALLATADQLRASLFYFHITRVVLADARGSVVCEGAVRCRLALPEQKEGFSKLMAMTKALVLVDSNGERKIEIGEVVEGETAWEMPVSLTGTLGRRTGPIRVDALFEGERQVAISGFPVTVEELRRQYSDWE</sequence>
<dbReference type="GO" id="GO:0016020">
    <property type="term" value="C:membrane"/>
    <property type="evidence" value="ECO:0007669"/>
    <property type="project" value="TreeGrafter"/>
</dbReference>
<keyword evidence="3 9" id="KW-0378">Hydrolase</keyword>
<name>A0AAJ0HP32_9PEZI</name>
<evidence type="ECO:0000256" key="3">
    <source>
        <dbReference type="ARBA" id="ARBA00022801"/>
    </source>
</evidence>
<dbReference type="Pfam" id="PF01734">
    <property type="entry name" value="Patatin"/>
    <property type="match status" value="1"/>
</dbReference>
<evidence type="ECO:0000256" key="5">
    <source>
        <dbReference type="ARBA" id="ARBA00022963"/>
    </source>
</evidence>
<dbReference type="GO" id="GO:0016740">
    <property type="term" value="F:transferase activity"/>
    <property type="evidence" value="ECO:0007669"/>
    <property type="project" value="UniProtKB-KW"/>
</dbReference>
<keyword evidence="10" id="KW-1185">Reference proteome</keyword>
<dbReference type="Gene3D" id="3.40.1090.10">
    <property type="entry name" value="Cytosolic phospholipase A2 catalytic domain"/>
    <property type="match status" value="1"/>
</dbReference>
<feature type="short sequence motif" description="GXGXXG" evidence="7">
    <location>
        <begin position="208"/>
        <end position="213"/>
    </location>
</feature>
<dbReference type="AlphaFoldDB" id="A0AAJ0HP32"/>
<dbReference type="InterPro" id="IPR017907">
    <property type="entry name" value="Znf_RING_CS"/>
</dbReference>
<dbReference type="GO" id="GO:0019369">
    <property type="term" value="P:arachidonate metabolic process"/>
    <property type="evidence" value="ECO:0007669"/>
    <property type="project" value="TreeGrafter"/>
</dbReference>
<dbReference type="PANTHER" id="PTHR24185">
    <property type="entry name" value="CALCIUM-INDEPENDENT PHOSPHOLIPASE A2-GAMMA"/>
    <property type="match status" value="1"/>
</dbReference>
<evidence type="ECO:0000313" key="9">
    <source>
        <dbReference type="EMBL" id="KAK3358830.1"/>
    </source>
</evidence>
<evidence type="ECO:0000256" key="7">
    <source>
        <dbReference type="PROSITE-ProRule" id="PRU01161"/>
    </source>
</evidence>
<evidence type="ECO:0000313" key="10">
    <source>
        <dbReference type="Proteomes" id="UP001275084"/>
    </source>
</evidence>
<evidence type="ECO:0000256" key="1">
    <source>
        <dbReference type="ARBA" id="ARBA00022723"/>
    </source>
</evidence>
<keyword evidence="5" id="KW-0442">Lipid degradation</keyword>
<dbReference type="InterPro" id="IPR002641">
    <property type="entry name" value="PNPLA_dom"/>
</dbReference>
<dbReference type="PANTHER" id="PTHR24185:SF1">
    <property type="entry name" value="CALCIUM-INDEPENDENT PHOSPHOLIPASE A2-GAMMA"/>
    <property type="match status" value="1"/>
</dbReference>
<dbReference type="CDD" id="cd07199">
    <property type="entry name" value="Pat17_PNPLA8_PNPLA9_like"/>
    <property type="match status" value="1"/>
</dbReference>
<evidence type="ECO:0000256" key="2">
    <source>
        <dbReference type="ARBA" id="ARBA00022771"/>
    </source>
</evidence>
<evidence type="ECO:0000256" key="6">
    <source>
        <dbReference type="ARBA" id="ARBA00023098"/>
    </source>
</evidence>
<reference evidence="9" key="2">
    <citation type="submission" date="2023-06" db="EMBL/GenBank/DDBJ databases">
        <authorList>
            <consortium name="Lawrence Berkeley National Laboratory"/>
            <person name="Haridas S."/>
            <person name="Hensen N."/>
            <person name="Bonometti L."/>
            <person name="Westerberg I."/>
            <person name="Brannstrom I.O."/>
            <person name="Guillou S."/>
            <person name="Cros-Aarteil S."/>
            <person name="Calhoun S."/>
            <person name="Kuo A."/>
            <person name="Mondo S."/>
            <person name="Pangilinan J."/>
            <person name="Riley R."/>
            <person name="Labutti K."/>
            <person name="Andreopoulos B."/>
            <person name="Lipzen A."/>
            <person name="Chen C."/>
            <person name="Yanf M."/>
            <person name="Daum C."/>
            <person name="Ng V."/>
            <person name="Clum A."/>
            <person name="Steindorff A."/>
            <person name="Ohm R."/>
            <person name="Martin F."/>
            <person name="Silar P."/>
            <person name="Natvig D."/>
            <person name="Lalanne C."/>
            <person name="Gautier V."/>
            <person name="Ament-Velasquez S.L."/>
            <person name="Kruys A."/>
            <person name="Hutchinson M.I."/>
            <person name="Powell A.J."/>
            <person name="Barry K."/>
            <person name="Miller A.N."/>
            <person name="Grigoriev I.V."/>
            <person name="Debuchy R."/>
            <person name="Gladieux P."/>
            <person name="Thoren M.H."/>
            <person name="Johannesson H."/>
        </authorList>
    </citation>
    <scope>NUCLEOTIDE SEQUENCE</scope>
    <source>
        <strain evidence="9">CBS 955.72</strain>
    </source>
</reference>
<dbReference type="SUPFAM" id="SSF52151">
    <property type="entry name" value="FabD/lysophospholipase-like"/>
    <property type="match status" value="1"/>
</dbReference>
<accession>A0AAJ0HP32</accession>
<dbReference type="EMBL" id="JAUIQD010000002">
    <property type="protein sequence ID" value="KAK3358830.1"/>
    <property type="molecule type" value="Genomic_DNA"/>
</dbReference>
<dbReference type="InterPro" id="IPR016035">
    <property type="entry name" value="Acyl_Trfase/lysoPLipase"/>
</dbReference>
<dbReference type="GO" id="GO:0008270">
    <property type="term" value="F:zinc ion binding"/>
    <property type="evidence" value="ECO:0007669"/>
    <property type="project" value="UniProtKB-KW"/>
</dbReference>
<comment type="caution">
    <text evidence="9">The sequence shown here is derived from an EMBL/GenBank/DDBJ whole genome shotgun (WGS) entry which is preliminary data.</text>
</comment>
<proteinExistence type="predicted"/>
<keyword evidence="1" id="KW-0479">Metal-binding</keyword>
<keyword evidence="4" id="KW-0862">Zinc</keyword>
<dbReference type="PROSITE" id="PS51635">
    <property type="entry name" value="PNPLA"/>
    <property type="match status" value="1"/>
</dbReference>
<dbReference type="GO" id="GO:0047499">
    <property type="term" value="F:calcium-independent phospholipase A2 activity"/>
    <property type="evidence" value="ECO:0007669"/>
    <property type="project" value="TreeGrafter"/>
</dbReference>
<dbReference type="Proteomes" id="UP001275084">
    <property type="component" value="Unassembled WGS sequence"/>
</dbReference>
<gene>
    <name evidence="9" type="ORF">B0T25DRAFT_493969</name>
</gene>
<protein>
    <submittedName>
        <fullName evidence="9">Acyl transferase/acyl hydrolase/lysophospholipase</fullName>
    </submittedName>
</protein>
<reference evidence="9" key="1">
    <citation type="journal article" date="2023" name="Mol. Phylogenet. Evol.">
        <title>Genome-scale phylogeny and comparative genomics of the fungal order Sordariales.</title>
        <authorList>
            <person name="Hensen N."/>
            <person name="Bonometti L."/>
            <person name="Westerberg I."/>
            <person name="Brannstrom I.O."/>
            <person name="Guillou S."/>
            <person name="Cros-Aarteil S."/>
            <person name="Calhoun S."/>
            <person name="Haridas S."/>
            <person name="Kuo A."/>
            <person name="Mondo S."/>
            <person name="Pangilinan J."/>
            <person name="Riley R."/>
            <person name="LaButti K."/>
            <person name="Andreopoulos B."/>
            <person name="Lipzen A."/>
            <person name="Chen C."/>
            <person name="Yan M."/>
            <person name="Daum C."/>
            <person name="Ng V."/>
            <person name="Clum A."/>
            <person name="Steindorff A."/>
            <person name="Ohm R.A."/>
            <person name="Martin F."/>
            <person name="Silar P."/>
            <person name="Natvig D.O."/>
            <person name="Lalanne C."/>
            <person name="Gautier V."/>
            <person name="Ament-Velasquez S.L."/>
            <person name="Kruys A."/>
            <person name="Hutchinson M.I."/>
            <person name="Powell A.J."/>
            <person name="Barry K."/>
            <person name="Miller A.N."/>
            <person name="Grigoriev I.V."/>
            <person name="Debuchy R."/>
            <person name="Gladieux P."/>
            <person name="Hiltunen Thoren M."/>
            <person name="Johannesson H."/>
        </authorList>
    </citation>
    <scope>NUCLEOTIDE SEQUENCE</scope>
    <source>
        <strain evidence="9">CBS 955.72</strain>
    </source>
</reference>